<evidence type="ECO:0000313" key="2">
    <source>
        <dbReference type="EMBL" id="NMO01051.1"/>
    </source>
</evidence>
<keyword evidence="3" id="KW-1185">Reference proteome</keyword>
<evidence type="ECO:0008006" key="4">
    <source>
        <dbReference type="Google" id="ProtNLM"/>
    </source>
</evidence>
<feature type="region of interest" description="Disordered" evidence="1">
    <location>
        <begin position="67"/>
        <end position="100"/>
    </location>
</feature>
<dbReference type="RefSeq" id="WP_170193560.1">
    <property type="nucleotide sequence ID" value="NZ_JABBNB010000006.1"/>
</dbReference>
<comment type="caution">
    <text evidence="2">The sequence shown here is derived from an EMBL/GenBank/DDBJ whole genome shotgun (WGS) entry which is preliminary data.</text>
</comment>
<evidence type="ECO:0000256" key="1">
    <source>
        <dbReference type="SAM" id="MobiDB-lite"/>
    </source>
</evidence>
<feature type="compositionally biased region" description="Polar residues" evidence="1">
    <location>
        <begin position="70"/>
        <end position="79"/>
    </location>
</feature>
<feature type="compositionally biased region" description="Basic and acidic residues" evidence="1">
    <location>
        <begin position="80"/>
        <end position="100"/>
    </location>
</feature>
<name>A0A848KXW2_9ACTN</name>
<dbReference type="EMBL" id="JABBNB010000006">
    <property type="protein sequence ID" value="NMO01051.1"/>
    <property type="molecule type" value="Genomic_DNA"/>
</dbReference>
<sequence>MALHTDSTALTQFARGQQLAAARVSGAAGSARSDVASLASTFGLIGADFLAALAYVVDNQAQRFDAAASRHQSLSTTTSDADRRYTSTDDTAKRSLEVQV</sequence>
<dbReference type="AlphaFoldDB" id="A0A848KXW2"/>
<dbReference type="Pfam" id="PF10824">
    <property type="entry name" value="T7SS_ESX_EspC"/>
    <property type="match status" value="1"/>
</dbReference>
<gene>
    <name evidence="2" type="ORF">HH308_07460</name>
</gene>
<proteinExistence type="predicted"/>
<dbReference type="Proteomes" id="UP000550729">
    <property type="component" value="Unassembled WGS sequence"/>
</dbReference>
<accession>A0A848KXW2</accession>
<dbReference type="GO" id="GO:0009306">
    <property type="term" value="P:protein secretion"/>
    <property type="evidence" value="ECO:0007669"/>
    <property type="project" value="InterPro"/>
</dbReference>
<reference evidence="2 3" key="1">
    <citation type="submission" date="2020-04" db="EMBL/GenBank/DDBJ databases">
        <title>Gordonia sp. nov. TBRC 11910.</title>
        <authorList>
            <person name="Suriyachadkun C."/>
        </authorList>
    </citation>
    <scope>NUCLEOTIDE SEQUENCE [LARGE SCALE GENOMIC DNA]</scope>
    <source>
        <strain evidence="2 3">TBRC 11910</strain>
    </source>
</reference>
<dbReference type="InterPro" id="IPR022536">
    <property type="entry name" value="EspC"/>
</dbReference>
<organism evidence="2 3">
    <name type="scientific">Gordonia asplenii</name>
    <dbReference type="NCBI Taxonomy" id="2725283"/>
    <lineage>
        <taxon>Bacteria</taxon>
        <taxon>Bacillati</taxon>
        <taxon>Actinomycetota</taxon>
        <taxon>Actinomycetes</taxon>
        <taxon>Mycobacteriales</taxon>
        <taxon>Gordoniaceae</taxon>
        <taxon>Gordonia</taxon>
    </lineage>
</organism>
<evidence type="ECO:0000313" key="3">
    <source>
        <dbReference type="Proteomes" id="UP000550729"/>
    </source>
</evidence>
<protein>
    <recommendedName>
        <fullName evidence="4">Excreted virulence factor EspC (Type VII ESX diderm)</fullName>
    </recommendedName>
</protein>